<accession>A0A6B1G560</accession>
<keyword evidence="2" id="KW-0227">DNA damage</keyword>
<feature type="region of interest" description="Disordered" evidence="4">
    <location>
        <begin position="114"/>
        <end position="147"/>
    </location>
</feature>
<dbReference type="AlphaFoldDB" id="A0A6B1G560"/>
<evidence type="ECO:0000256" key="3">
    <source>
        <dbReference type="RuleBase" id="RU000524"/>
    </source>
</evidence>
<protein>
    <recommendedName>
        <fullName evidence="2 3">Single-stranded DNA-binding protein</fullName>
        <shortName evidence="2">SSB</shortName>
    </recommendedName>
</protein>
<feature type="compositionally biased region" description="Gly residues" evidence="4">
    <location>
        <begin position="116"/>
        <end position="140"/>
    </location>
</feature>
<dbReference type="Gene3D" id="2.40.50.140">
    <property type="entry name" value="Nucleic acid-binding proteins"/>
    <property type="match status" value="1"/>
</dbReference>
<organism evidence="5">
    <name type="scientific">Caldilineaceae bacterium SB0675_bin_29</name>
    <dbReference type="NCBI Taxonomy" id="2605266"/>
    <lineage>
        <taxon>Bacteria</taxon>
        <taxon>Bacillati</taxon>
        <taxon>Chloroflexota</taxon>
        <taxon>Caldilineae</taxon>
        <taxon>Caldilineales</taxon>
        <taxon>Caldilineaceae</taxon>
    </lineage>
</organism>
<evidence type="ECO:0000256" key="1">
    <source>
        <dbReference type="ARBA" id="ARBA00023125"/>
    </source>
</evidence>
<reference evidence="5" key="1">
    <citation type="submission" date="2019-09" db="EMBL/GenBank/DDBJ databases">
        <title>Characterisation of the sponge microbiome using genome-centric metagenomics.</title>
        <authorList>
            <person name="Engelberts J.P."/>
            <person name="Robbins S.J."/>
            <person name="De Goeij J.M."/>
            <person name="Aranda M."/>
            <person name="Bell S.C."/>
            <person name="Webster N.S."/>
        </authorList>
    </citation>
    <scope>NUCLEOTIDE SEQUENCE</scope>
    <source>
        <strain evidence="5">SB0675_bin_29</strain>
    </source>
</reference>
<dbReference type="Pfam" id="PF00436">
    <property type="entry name" value="SSB"/>
    <property type="match status" value="1"/>
</dbReference>
<dbReference type="GO" id="GO:0003697">
    <property type="term" value="F:single-stranded DNA binding"/>
    <property type="evidence" value="ECO:0007669"/>
    <property type="project" value="UniProtKB-UniRule"/>
</dbReference>
<comment type="caution">
    <text evidence="2">Lacks conserved residue(s) required for the propagation of feature annotation.</text>
</comment>
<dbReference type="PANTHER" id="PTHR10302">
    <property type="entry name" value="SINGLE-STRANDED DNA-BINDING PROTEIN"/>
    <property type="match status" value="1"/>
</dbReference>
<evidence type="ECO:0000313" key="5">
    <source>
        <dbReference type="EMBL" id="MYH63567.1"/>
    </source>
</evidence>
<keyword evidence="2" id="KW-0235">DNA replication</keyword>
<dbReference type="InterPro" id="IPR012340">
    <property type="entry name" value="NA-bd_OB-fold"/>
</dbReference>
<comment type="subunit">
    <text evidence="2">Homotetramer.</text>
</comment>
<dbReference type="GO" id="GO:0006310">
    <property type="term" value="P:DNA recombination"/>
    <property type="evidence" value="ECO:0007669"/>
    <property type="project" value="UniProtKB-UniRule"/>
</dbReference>
<evidence type="ECO:0000256" key="2">
    <source>
        <dbReference type="HAMAP-Rule" id="MF_00984"/>
    </source>
</evidence>
<sequence>MYQQITLIGNLGRDPELRYSASGVAFTNFSVATSRSWTGQDGQRQEKTVWFRVSVWDRQAEACNQYLTKGQRVLVVGEMEEPYVFTDQEGNSRASLQVRARNVQFLNSRAEREAMGVGGGQYGGQSGQAGDGSGLDQGPGGEEDIPF</sequence>
<dbReference type="GO" id="GO:0009295">
    <property type="term" value="C:nucleoid"/>
    <property type="evidence" value="ECO:0007669"/>
    <property type="project" value="TreeGrafter"/>
</dbReference>
<gene>
    <name evidence="5" type="ORF">F4148_18080</name>
</gene>
<dbReference type="InterPro" id="IPR011344">
    <property type="entry name" value="ssDNA-bd"/>
</dbReference>
<keyword evidence="1 2" id="KW-0238">DNA-binding</keyword>
<dbReference type="CDD" id="cd04496">
    <property type="entry name" value="SSB_OBF"/>
    <property type="match status" value="1"/>
</dbReference>
<comment type="caution">
    <text evidence="5">The sequence shown here is derived from an EMBL/GenBank/DDBJ whole genome shotgun (WGS) entry which is preliminary data.</text>
</comment>
<proteinExistence type="inferred from homology"/>
<dbReference type="PANTHER" id="PTHR10302:SF27">
    <property type="entry name" value="SINGLE-STRANDED DNA-BINDING PROTEIN"/>
    <property type="match status" value="1"/>
</dbReference>
<dbReference type="GO" id="GO:0006260">
    <property type="term" value="P:DNA replication"/>
    <property type="evidence" value="ECO:0007669"/>
    <property type="project" value="UniProtKB-UniRule"/>
</dbReference>
<dbReference type="InterPro" id="IPR000424">
    <property type="entry name" value="Primosome_PriB/ssb"/>
</dbReference>
<evidence type="ECO:0000256" key="4">
    <source>
        <dbReference type="SAM" id="MobiDB-lite"/>
    </source>
</evidence>
<dbReference type="PROSITE" id="PS50935">
    <property type="entry name" value="SSB"/>
    <property type="match status" value="1"/>
</dbReference>
<keyword evidence="2" id="KW-0233">DNA recombination</keyword>
<dbReference type="GO" id="GO:0006281">
    <property type="term" value="P:DNA repair"/>
    <property type="evidence" value="ECO:0007669"/>
    <property type="project" value="UniProtKB-UniRule"/>
</dbReference>
<dbReference type="HAMAP" id="MF_00984">
    <property type="entry name" value="SSB"/>
    <property type="match status" value="1"/>
</dbReference>
<feature type="short sequence motif" description="Important for interaction with partner proteins" evidence="2">
    <location>
        <begin position="142"/>
        <end position="147"/>
    </location>
</feature>
<dbReference type="SUPFAM" id="SSF50249">
    <property type="entry name" value="Nucleic acid-binding proteins"/>
    <property type="match status" value="1"/>
</dbReference>
<keyword evidence="2" id="KW-0234">DNA repair</keyword>
<name>A0A6B1G560_9CHLR</name>
<comment type="function">
    <text evidence="2">Plays an important role in DNA replication, recombination and repair. Binds to ssDNA and to an array of partner proteins to recruit them to their sites of action during DNA metabolism.</text>
</comment>
<dbReference type="NCBIfam" id="TIGR00621">
    <property type="entry name" value="ssb"/>
    <property type="match status" value="1"/>
</dbReference>
<dbReference type="EMBL" id="VYDA01000637">
    <property type="protein sequence ID" value="MYH63567.1"/>
    <property type="molecule type" value="Genomic_DNA"/>
</dbReference>